<comment type="subcellular location">
    <subcellularLocation>
        <location evidence="1">Membrane</location>
        <topology evidence="1">Multi-pass membrane protein</topology>
    </subcellularLocation>
</comment>
<dbReference type="Proteomes" id="UP001596298">
    <property type="component" value="Unassembled WGS sequence"/>
</dbReference>
<evidence type="ECO:0000256" key="2">
    <source>
        <dbReference type="ARBA" id="ARBA00004829"/>
    </source>
</evidence>
<keyword evidence="7" id="KW-0413">Isomerase</keyword>
<evidence type="ECO:0000256" key="1">
    <source>
        <dbReference type="ARBA" id="ARBA00004141"/>
    </source>
</evidence>
<feature type="domain" description="Lycopene cyclase" evidence="9">
    <location>
        <begin position="8"/>
        <end position="94"/>
    </location>
</feature>
<proteinExistence type="predicted"/>
<comment type="pathway">
    <text evidence="2">Carotenoid biosynthesis.</text>
</comment>
<gene>
    <name evidence="10" type="ORF">ACFQDH_14325</name>
</gene>
<feature type="transmembrane region" description="Helical" evidence="8">
    <location>
        <begin position="34"/>
        <end position="52"/>
    </location>
</feature>
<name>A0ABW2AIE5_9MICO</name>
<dbReference type="EMBL" id="JBHSWH010000001">
    <property type="protein sequence ID" value="MFC6706399.1"/>
    <property type="molecule type" value="Genomic_DNA"/>
</dbReference>
<evidence type="ECO:0000259" key="9">
    <source>
        <dbReference type="Pfam" id="PF18916"/>
    </source>
</evidence>
<evidence type="ECO:0000256" key="6">
    <source>
        <dbReference type="ARBA" id="ARBA00023136"/>
    </source>
</evidence>
<dbReference type="RefSeq" id="WP_382402414.1">
    <property type="nucleotide sequence ID" value="NZ_JBHSWH010000001.1"/>
</dbReference>
<evidence type="ECO:0000313" key="11">
    <source>
        <dbReference type="Proteomes" id="UP001596298"/>
    </source>
</evidence>
<dbReference type="Pfam" id="PF18916">
    <property type="entry name" value="Lycopene_cyc"/>
    <property type="match status" value="1"/>
</dbReference>
<sequence length="106" mass="11752">MRHLAYAAVLVVCLAATVPLVPVFGLTRMRRLPVLFATITCAATPFVIWDLWATHAGQWHFDGGQVLGVRLFGLPLEEWAFFVVIPFAGIASYEAVGSLLQRRRGR</sequence>
<reference evidence="11" key="1">
    <citation type="journal article" date="2019" name="Int. J. Syst. Evol. Microbiol.">
        <title>The Global Catalogue of Microorganisms (GCM) 10K type strain sequencing project: providing services to taxonomists for standard genome sequencing and annotation.</title>
        <authorList>
            <consortium name="The Broad Institute Genomics Platform"/>
            <consortium name="The Broad Institute Genome Sequencing Center for Infectious Disease"/>
            <person name="Wu L."/>
            <person name="Ma J."/>
        </authorList>
    </citation>
    <scope>NUCLEOTIDE SEQUENCE [LARGE SCALE GENOMIC DNA]</scope>
    <source>
        <strain evidence="11">CCUG 58127</strain>
    </source>
</reference>
<keyword evidence="3 8" id="KW-0812">Transmembrane</keyword>
<organism evidence="10 11">
    <name type="scientific">Flexivirga alba</name>
    <dbReference type="NCBI Taxonomy" id="702742"/>
    <lineage>
        <taxon>Bacteria</taxon>
        <taxon>Bacillati</taxon>
        <taxon>Actinomycetota</taxon>
        <taxon>Actinomycetes</taxon>
        <taxon>Micrococcales</taxon>
        <taxon>Dermacoccaceae</taxon>
        <taxon>Flexivirga</taxon>
    </lineage>
</organism>
<keyword evidence="5 8" id="KW-1133">Transmembrane helix</keyword>
<dbReference type="NCBIfam" id="TIGR03462">
    <property type="entry name" value="CarR_dom_SF"/>
    <property type="match status" value="1"/>
</dbReference>
<protein>
    <submittedName>
        <fullName evidence="10">Lycopene cyclase domain-containing protein</fullName>
    </submittedName>
</protein>
<evidence type="ECO:0000256" key="4">
    <source>
        <dbReference type="ARBA" id="ARBA00022746"/>
    </source>
</evidence>
<evidence type="ECO:0000256" key="3">
    <source>
        <dbReference type="ARBA" id="ARBA00022692"/>
    </source>
</evidence>
<evidence type="ECO:0000256" key="5">
    <source>
        <dbReference type="ARBA" id="ARBA00022989"/>
    </source>
</evidence>
<keyword evidence="11" id="KW-1185">Reference proteome</keyword>
<dbReference type="InterPro" id="IPR017825">
    <property type="entry name" value="Lycopene_cyclase_dom"/>
</dbReference>
<feature type="transmembrane region" description="Helical" evidence="8">
    <location>
        <begin position="6"/>
        <end position="27"/>
    </location>
</feature>
<evidence type="ECO:0000313" key="10">
    <source>
        <dbReference type="EMBL" id="MFC6706399.1"/>
    </source>
</evidence>
<feature type="transmembrane region" description="Helical" evidence="8">
    <location>
        <begin position="79"/>
        <end position="100"/>
    </location>
</feature>
<comment type="caution">
    <text evidence="10">The sequence shown here is derived from an EMBL/GenBank/DDBJ whole genome shotgun (WGS) entry which is preliminary data.</text>
</comment>
<keyword evidence="6 8" id="KW-0472">Membrane</keyword>
<accession>A0ABW2AIE5</accession>
<evidence type="ECO:0000256" key="8">
    <source>
        <dbReference type="SAM" id="Phobius"/>
    </source>
</evidence>
<evidence type="ECO:0000256" key="7">
    <source>
        <dbReference type="ARBA" id="ARBA00023235"/>
    </source>
</evidence>
<keyword evidence="4" id="KW-0125">Carotenoid biosynthesis</keyword>